<dbReference type="AlphaFoldDB" id="A0A550CUW4"/>
<feature type="region of interest" description="Disordered" evidence="1">
    <location>
        <begin position="601"/>
        <end position="620"/>
    </location>
</feature>
<dbReference type="OrthoDB" id="3012376at2759"/>
<name>A0A550CUW4_9AGAR</name>
<evidence type="ECO:0000313" key="3">
    <source>
        <dbReference type="Proteomes" id="UP000320762"/>
    </source>
</evidence>
<dbReference type="EMBL" id="VDMD01000002">
    <property type="protein sequence ID" value="TRM68578.1"/>
    <property type="molecule type" value="Genomic_DNA"/>
</dbReference>
<organism evidence="2 3">
    <name type="scientific">Schizophyllum amplum</name>
    <dbReference type="NCBI Taxonomy" id="97359"/>
    <lineage>
        <taxon>Eukaryota</taxon>
        <taxon>Fungi</taxon>
        <taxon>Dikarya</taxon>
        <taxon>Basidiomycota</taxon>
        <taxon>Agaricomycotina</taxon>
        <taxon>Agaricomycetes</taxon>
        <taxon>Agaricomycetidae</taxon>
        <taxon>Agaricales</taxon>
        <taxon>Schizophyllaceae</taxon>
        <taxon>Schizophyllum</taxon>
    </lineage>
</organism>
<protein>
    <submittedName>
        <fullName evidence="2">Uncharacterized protein</fullName>
    </submittedName>
</protein>
<evidence type="ECO:0000313" key="2">
    <source>
        <dbReference type="EMBL" id="TRM68578.1"/>
    </source>
</evidence>
<dbReference type="STRING" id="97359.A0A550CUW4"/>
<reference evidence="2 3" key="1">
    <citation type="journal article" date="2019" name="New Phytol.">
        <title>Comparative genomics reveals unique wood-decay strategies and fruiting body development in the Schizophyllaceae.</title>
        <authorList>
            <person name="Almasi E."/>
            <person name="Sahu N."/>
            <person name="Krizsan K."/>
            <person name="Balint B."/>
            <person name="Kovacs G.M."/>
            <person name="Kiss B."/>
            <person name="Cseklye J."/>
            <person name="Drula E."/>
            <person name="Henrissat B."/>
            <person name="Nagy I."/>
            <person name="Chovatia M."/>
            <person name="Adam C."/>
            <person name="LaButti K."/>
            <person name="Lipzen A."/>
            <person name="Riley R."/>
            <person name="Grigoriev I.V."/>
            <person name="Nagy L.G."/>
        </authorList>
    </citation>
    <scope>NUCLEOTIDE SEQUENCE [LARGE SCALE GENOMIC DNA]</scope>
    <source>
        <strain evidence="2 3">NL-1724</strain>
    </source>
</reference>
<proteinExistence type="predicted"/>
<feature type="compositionally biased region" description="Polar residues" evidence="1">
    <location>
        <begin position="601"/>
        <end position="614"/>
    </location>
</feature>
<keyword evidence="3" id="KW-1185">Reference proteome</keyword>
<evidence type="ECO:0000256" key="1">
    <source>
        <dbReference type="SAM" id="MobiDB-lite"/>
    </source>
</evidence>
<gene>
    <name evidence="2" type="ORF">BD626DRAFT_626860</name>
</gene>
<dbReference type="Proteomes" id="UP000320762">
    <property type="component" value="Unassembled WGS sequence"/>
</dbReference>
<comment type="caution">
    <text evidence="2">The sequence shown here is derived from an EMBL/GenBank/DDBJ whole genome shotgun (WGS) entry which is preliminary data.</text>
</comment>
<sequence>MPGLASERAVFVDSEETNIDTDSADSHAGGRSSFANARLLLSSHRDDAIPVALLCVATHDEVYSVMSSALMQRRVLGITSPLLGLTYAPDSWSVQLIFGWSTPAHDHDCINIHFAHAPAGHARDHGLGIFDLSHHMSARVLNEFLLVGCSQLRSDIASAQARVRHTREMLSRPHYKTWRADLARQVEDGVFYTDESIVKWREGCSFSVMAEAAGRYDASHSNEEMERDCSSRARCSAFLALRDQRDDLQIEAMIKCGHPLLHPENGDWENISSLAGKEPGPRDAVIFDILAENKVQPHAWPSPDIPDDFAGASMFRSIHNDYLLALDFGSAEISQEADHAVDLSPQNMNIWSAYCTEVACEKELRTRLHLPSVNDAGDARVDIIHVLPLISQVVENARAMQSDIGSRLSLDSLLAACLCRANDVALGPHIRSARSIPHPRSLLFDDGLEERWAQRRPDVLRAYQDCADGSAGPGWLHKSKVTLARSLDEEYKRRMYRTMGWYAQHIGPLRDVRIEARILDTQPSDTCDTVVFVSVAGICETDAMDEKAIERLQDLCIIGRYTPGPPSHCPHDSHEESARATAVGVYLVKDQVLAEVRHMTASTGEGQGRSSHPISAQPPLSVRAESSSVGLLDAEMSQEGHNNTSQGNMDTTASAKGLTRIQLPSFWLEDRSRHGSFIEAFGHACLRLQSSVRFYAALGVYDLVVFAIATDGYCAHLLCGWGTRPSGDVNHTDVVTNIADVNCPVWDLRDYSQAIRFCAFVLQLRHLHTRKICEAFEAQRADLTRDWKADPTAPRFQWTLKHQQADPATSAIRADREVQFQRFRDLQTEIGDIEQAMEDMETAVNLEDLEEAWPGPPLPESMILSWEHDSDSY</sequence>
<accession>A0A550CUW4</accession>